<proteinExistence type="inferred from homology"/>
<feature type="chain" id="PRO_5045089156" evidence="2">
    <location>
        <begin position="18"/>
        <end position="383"/>
    </location>
</feature>
<evidence type="ECO:0000313" key="5">
    <source>
        <dbReference type="Proteomes" id="UP000721861"/>
    </source>
</evidence>
<dbReference type="InterPro" id="IPR052169">
    <property type="entry name" value="CW_Biosynth-Accessory"/>
</dbReference>
<dbReference type="RefSeq" id="WP_212231297.1">
    <property type="nucleotide sequence ID" value="NZ_JAGUCN010000032.1"/>
</dbReference>
<dbReference type="SUPFAM" id="SSF56300">
    <property type="entry name" value="Metallo-dependent phosphatases"/>
    <property type="match status" value="1"/>
</dbReference>
<evidence type="ECO:0000256" key="1">
    <source>
        <dbReference type="ARBA" id="ARBA00005662"/>
    </source>
</evidence>
<dbReference type="PANTHER" id="PTHR33393">
    <property type="entry name" value="POLYGLUTAMINE SYNTHESIS ACCESSORY PROTEIN RV0574C-RELATED"/>
    <property type="match status" value="1"/>
</dbReference>
<comment type="similarity">
    <text evidence="1">Belongs to the CapA family.</text>
</comment>
<dbReference type="SMART" id="SM00854">
    <property type="entry name" value="PGA_cap"/>
    <property type="match status" value="1"/>
</dbReference>
<comment type="caution">
    <text evidence="4">The sequence shown here is derived from an EMBL/GenBank/DDBJ whole genome shotgun (WGS) entry which is preliminary data.</text>
</comment>
<feature type="signal peptide" evidence="2">
    <location>
        <begin position="1"/>
        <end position="17"/>
    </location>
</feature>
<keyword evidence="5" id="KW-1185">Reference proteome</keyword>
<evidence type="ECO:0000313" key="4">
    <source>
        <dbReference type="EMBL" id="MBS2213716.1"/>
    </source>
</evidence>
<protein>
    <submittedName>
        <fullName evidence="4">CapA family protein</fullName>
    </submittedName>
</protein>
<dbReference type="InterPro" id="IPR019079">
    <property type="entry name" value="Capsule_synth_CapA"/>
</dbReference>
<reference evidence="4 5" key="1">
    <citation type="journal article" date="2014" name="Int. J. Syst. Evol. Microbiol.">
        <title>Carboxylicivirga gen. nov. in the family Marinilabiliaceae with two novel species, Carboxylicivirga mesophila sp. nov. and Carboxylicivirga taeanensis sp. nov., and reclassification of Cytophaga fermentans as Saccharicrinis fermentans gen. nov., comb. nov.</title>
        <authorList>
            <person name="Yang S.H."/>
            <person name="Seo H.S."/>
            <person name="Woo J.H."/>
            <person name="Oh H.M."/>
            <person name="Jang H."/>
            <person name="Lee J.H."/>
            <person name="Kim S.J."/>
            <person name="Kwon K.K."/>
        </authorList>
    </citation>
    <scope>NUCLEOTIDE SEQUENCE [LARGE SCALE GENOMIC DNA]</scope>
    <source>
        <strain evidence="4 5">JCM 18290</strain>
    </source>
</reference>
<dbReference type="EMBL" id="JAGUCN010000032">
    <property type="protein sequence ID" value="MBS2213716.1"/>
    <property type="molecule type" value="Genomic_DNA"/>
</dbReference>
<gene>
    <name evidence="4" type="ORF">KEM09_20075</name>
</gene>
<organism evidence="4 5">
    <name type="scientific">Carboxylicivirga mesophila</name>
    <dbReference type="NCBI Taxonomy" id="1166478"/>
    <lineage>
        <taxon>Bacteria</taxon>
        <taxon>Pseudomonadati</taxon>
        <taxon>Bacteroidota</taxon>
        <taxon>Bacteroidia</taxon>
        <taxon>Marinilabiliales</taxon>
        <taxon>Marinilabiliaceae</taxon>
        <taxon>Carboxylicivirga</taxon>
    </lineage>
</organism>
<feature type="domain" description="Capsule synthesis protein CapA" evidence="3">
    <location>
        <begin position="24"/>
        <end position="269"/>
    </location>
</feature>
<dbReference type="CDD" id="cd07381">
    <property type="entry name" value="MPP_CapA"/>
    <property type="match status" value="1"/>
</dbReference>
<dbReference type="Gene3D" id="3.60.21.10">
    <property type="match status" value="1"/>
</dbReference>
<accession>A0ABS5KFG0</accession>
<evidence type="ECO:0000259" key="3">
    <source>
        <dbReference type="SMART" id="SM00854"/>
    </source>
</evidence>
<dbReference type="Pfam" id="PF09587">
    <property type="entry name" value="PGA_cap"/>
    <property type="match status" value="1"/>
</dbReference>
<name>A0ABS5KFG0_9BACT</name>
<dbReference type="InterPro" id="IPR029052">
    <property type="entry name" value="Metallo-depent_PP-like"/>
</dbReference>
<evidence type="ECO:0000256" key="2">
    <source>
        <dbReference type="SAM" id="SignalP"/>
    </source>
</evidence>
<dbReference type="PANTHER" id="PTHR33393:SF12">
    <property type="entry name" value="CAPSULE BIOSYNTHESIS PROTEIN CAPA"/>
    <property type="match status" value="1"/>
</dbReference>
<sequence length="383" mass="43375">MRFYLFFLLFISQLSIAQDGSILSLVFMGDVMGHDSQIKSARIGSSDKFDYNSCFRYIKDDIRSADIAIANLEVTLAGPPHKGYPAFSSPDTLVDALKGAGIDALVMANNHCVDRRKKGLNRTCDILDLKGMPRTGVFKDSLDRVKHNPMIIEKKGFRIAFLNYTYGTNGIHVQLPNIVNHIDTVIIAKDIQVAEAMHVDETIVCMHWGWEYQTKPNPEQKRLANWLQSKGINIIIGSHPHVLQPMEFKVQDEKTSLVAYSMGNFISNQRPAPRDGSALLFVELEKKDGITKVVNAEYQLTWVYTPIIGGKKHFYVMPAVRHKNAKWMQETARKRMNEYVTEAREILKYNKAVDEKKFNQTLSRLKGFQMDVANVHPGGLVSL</sequence>
<dbReference type="Proteomes" id="UP000721861">
    <property type="component" value="Unassembled WGS sequence"/>
</dbReference>
<keyword evidence="2" id="KW-0732">Signal</keyword>